<feature type="domain" description="O-antigen ligase-related" evidence="6">
    <location>
        <begin position="212"/>
        <end position="361"/>
    </location>
</feature>
<dbReference type="Proteomes" id="UP000509513">
    <property type="component" value="Chromosome"/>
</dbReference>
<keyword evidence="3 5" id="KW-1133">Transmembrane helix</keyword>
<feature type="transmembrane region" description="Helical" evidence="5">
    <location>
        <begin position="349"/>
        <end position="369"/>
    </location>
</feature>
<dbReference type="KEGG" id="acib:ACBT_0716"/>
<gene>
    <name evidence="7" type="ORF">ACBT_0716</name>
</gene>
<keyword evidence="2 5" id="KW-0812">Transmembrane</keyword>
<evidence type="ECO:0000256" key="3">
    <source>
        <dbReference type="ARBA" id="ARBA00022989"/>
    </source>
</evidence>
<dbReference type="PANTHER" id="PTHR37422:SF17">
    <property type="entry name" value="O-ANTIGEN LIGASE"/>
    <property type="match status" value="1"/>
</dbReference>
<dbReference type="RefSeq" id="WP_024775444.1">
    <property type="nucleotide sequence ID" value="NZ_CP054051.1"/>
</dbReference>
<organism evidence="7 8">
    <name type="scientific">Aliarcobacter cibarius</name>
    <dbReference type="NCBI Taxonomy" id="255507"/>
    <lineage>
        <taxon>Bacteria</taxon>
        <taxon>Pseudomonadati</taxon>
        <taxon>Campylobacterota</taxon>
        <taxon>Epsilonproteobacteria</taxon>
        <taxon>Campylobacterales</taxon>
        <taxon>Arcobacteraceae</taxon>
        <taxon>Aliarcobacter</taxon>
    </lineage>
</organism>
<dbReference type="AlphaFoldDB" id="A0A7L5JN51"/>
<dbReference type="GO" id="GO:0016020">
    <property type="term" value="C:membrane"/>
    <property type="evidence" value="ECO:0007669"/>
    <property type="project" value="UniProtKB-SubCell"/>
</dbReference>
<dbReference type="PANTHER" id="PTHR37422">
    <property type="entry name" value="TEICHURONIC ACID BIOSYNTHESIS PROTEIN TUAE"/>
    <property type="match status" value="1"/>
</dbReference>
<feature type="transmembrane region" description="Helical" evidence="5">
    <location>
        <begin position="224"/>
        <end position="241"/>
    </location>
</feature>
<evidence type="ECO:0000256" key="2">
    <source>
        <dbReference type="ARBA" id="ARBA00022692"/>
    </source>
</evidence>
<feature type="transmembrane region" description="Helical" evidence="5">
    <location>
        <begin position="171"/>
        <end position="193"/>
    </location>
</feature>
<name>A0A7L5JN51_9BACT</name>
<evidence type="ECO:0000313" key="7">
    <source>
        <dbReference type="EMBL" id="QKJ26654.1"/>
    </source>
</evidence>
<dbReference type="Pfam" id="PF04932">
    <property type="entry name" value="Wzy_C"/>
    <property type="match status" value="1"/>
</dbReference>
<feature type="transmembrane region" description="Helical" evidence="5">
    <location>
        <begin position="430"/>
        <end position="446"/>
    </location>
</feature>
<evidence type="ECO:0000259" key="6">
    <source>
        <dbReference type="Pfam" id="PF04932"/>
    </source>
</evidence>
<evidence type="ECO:0000256" key="1">
    <source>
        <dbReference type="ARBA" id="ARBA00004141"/>
    </source>
</evidence>
<dbReference type="EMBL" id="CP054051">
    <property type="protein sequence ID" value="QKJ26654.1"/>
    <property type="molecule type" value="Genomic_DNA"/>
</dbReference>
<dbReference type="InterPro" id="IPR051533">
    <property type="entry name" value="WaaL-like"/>
</dbReference>
<protein>
    <submittedName>
        <fullName evidence="7">O-antigen ligase family protein</fullName>
    </submittedName>
</protein>
<dbReference type="InterPro" id="IPR007016">
    <property type="entry name" value="O-antigen_ligase-rel_domated"/>
</dbReference>
<dbReference type="GO" id="GO:0016874">
    <property type="term" value="F:ligase activity"/>
    <property type="evidence" value="ECO:0007669"/>
    <property type="project" value="UniProtKB-KW"/>
</dbReference>
<sequence>MIENRLSIFNKIYNISKDSQDKVTLWMNHLLVVYAFLIPIHNKAKTSVFFCILLLFLYRRNFIYYLKIAFKNYLLKYFLLLYLLFVVGMLYTSDLESGFSFMDKAKLLLYPLIFLSFLDERFSFRILNAFIFGVLLSEIVSYLIHFQMIPPELFIGEYKIYKSILEDPSPFFTHGIHNMFLCIVITILIYRILVKDIKNYKFKILSLIFITTAFLNISLIGGRVGYVVLFCLIFFLIFLIYKKEILKGIFILLSIFFIMFTYLYNFSDQFDKRIEDGKNDLEKIITEKNYNSSIGLRIITGYYVLEIIKDNFLIGVGTGDVMQEVDELANQKHSYIKLISHPHNLYLEILAQLGIIGFSMMLLMFYKILCYEAEDRKRSDIAKIITVAFLIYVLTASFWSHLATFVTLISAMICVQKFDVHVKEIDKESILKYILVIIIFLIIGITK</sequence>
<feature type="transmembrane region" description="Helical" evidence="5">
    <location>
        <begin position="98"/>
        <end position="118"/>
    </location>
</feature>
<feature type="transmembrane region" description="Helical" evidence="5">
    <location>
        <begin position="200"/>
        <end position="218"/>
    </location>
</feature>
<proteinExistence type="predicted"/>
<feature type="transmembrane region" description="Helical" evidence="5">
    <location>
        <begin position="73"/>
        <end position="92"/>
    </location>
</feature>
<keyword evidence="4 5" id="KW-0472">Membrane</keyword>
<evidence type="ECO:0000256" key="5">
    <source>
        <dbReference type="SAM" id="Phobius"/>
    </source>
</evidence>
<feature type="transmembrane region" description="Helical" evidence="5">
    <location>
        <begin position="125"/>
        <end position="144"/>
    </location>
</feature>
<keyword evidence="7" id="KW-0436">Ligase</keyword>
<reference evidence="7 8" key="1">
    <citation type="submission" date="2020-05" db="EMBL/GenBank/DDBJ databases">
        <title>Complete genome sequencing of Campylobacter and Arcobacter type strains.</title>
        <authorList>
            <person name="Miller W.G."/>
            <person name="Yee E."/>
        </authorList>
    </citation>
    <scope>NUCLEOTIDE SEQUENCE [LARGE SCALE GENOMIC DNA]</scope>
    <source>
        <strain evidence="7 8">LMG 21996</strain>
    </source>
</reference>
<accession>A0A7L5JN51</accession>
<evidence type="ECO:0000256" key="4">
    <source>
        <dbReference type="ARBA" id="ARBA00023136"/>
    </source>
</evidence>
<feature type="transmembrane region" description="Helical" evidence="5">
    <location>
        <begin position="381"/>
        <end position="410"/>
    </location>
</feature>
<comment type="subcellular location">
    <subcellularLocation>
        <location evidence="1">Membrane</location>
        <topology evidence="1">Multi-pass membrane protein</topology>
    </subcellularLocation>
</comment>
<evidence type="ECO:0000313" key="8">
    <source>
        <dbReference type="Proteomes" id="UP000509513"/>
    </source>
</evidence>
<feature type="transmembrane region" description="Helical" evidence="5">
    <location>
        <begin position="248"/>
        <end position="266"/>
    </location>
</feature>